<dbReference type="EMBL" id="JXBL01000001">
    <property type="protein sequence ID" value="KIE43942.1"/>
    <property type="molecule type" value="Genomic_DNA"/>
</dbReference>
<evidence type="ECO:0000313" key="2">
    <source>
        <dbReference type="Proteomes" id="UP000031433"/>
    </source>
</evidence>
<dbReference type="Proteomes" id="UP000031433">
    <property type="component" value="Unassembled WGS sequence"/>
</dbReference>
<keyword evidence="2" id="KW-1185">Reference proteome</keyword>
<dbReference type="RefSeq" id="WP_039647813.1">
    <property type="nucleotide sequence ID" value="NZ_JXBL01000001.1"/>
</dbReference>
<proteinExistence type="predicted"/>
<dbReference type="AlphaFoldDB" id="A0A0C1QSP0"/>
<gene>
    <name evidence="1" type="ORF">SE37_15580</name>
</gene>
<accession>A0A0C1QSP0</accession>
<protein>
    <submittedName>
        <fullName evidence="1">Uncharacterized protein</fullName>
    </submittedName>
</protein>
<name>A0A0C1QSP0_9BACT</name>
<comment type="caution">
    <text evidence="1">The sequence shown here is derived from an EMBL/GenBank/DDBJ whole genome shotgun (WGS) entry which is preliminary data.</text>
</comment>
<evidence type="ECO:0000313" key="1">
    <source>
        <dbReference type="EMBL" id="KIE43942.1"/>
    </source>
</evidence>
<reference evidence="1 2" key="1">
    <citation type="submission" date="2015-01" db="EMBL/GenBank/DDBJ databases">
        <title>Genome sequence of the anaerobic bacterium Geobacter soli GSS01, a dissimilatory Fe(III) reducer from soil.</title>
        <authorList>
            <person name="Yang G."/>
            <person name="Zhou S."/>
        </authorList>
    </citation>
    <scope>NUCLEOTIDE SEQUENCE [LARGE SCALE GENOMIC DNA]</scope>
    <source>
        <strain evidence="1 2">GSS01</strain>
    </source>
</reference>
<sequence>MAMSYEMYQMGAESFARLADPAMRKFWDGYQQGLYDRFHGGEPQEELMADRLYARGYRAGLEGEHPVSLIPMLMQDGHA</sequence>
<organism evidence="1 2">
    <name type="scientific">Geobacter soli</name>
    <dbReference type="NCBI Taxonomy" id="1510391"/>
    <lineage>
        <taxon>Bacteria</taxon>
        <taxon>Pseudomonadati</taxon>
        <taxon>Thermodesulfobacteriota</taxon>
        <taxon>Desulfuromonadia</taxon>
        <taxon>Geobacterales</taxon>
        <taxon>Geobacteraceae</taxon>
        <taxon>Geobacter</taxon>
    </lineage>
</organism>